<dbReference type="EMBL" id="CP021121">
    <property type="protein sequence ID" value="ARQ70184.1"/>
    <property type="molecule type" value="Genomic_DNA"/>
</dbReference>
<accession>A0A1W7CZG1</accession>
<dbReference type="AlphaFoldDB" id="A0A1W7CZG1"/>
<dbReference type="KEGG" id="smao:CAG99_16205"/>
<reference evidence="2 3" key="1">
    <citation type="submission" date="2017-05" db="EMBL/GenBank/DDBJ databases">
        <title>Complete genome sequence of Streptomyces sp. SCSIO 03032 revealed the diverse biosynthetic pathways for its bioactive secondary metabolites.</title>
        <authorList>
            <person name="Ma L."/>
            <person name="Zhu Y."/>
            <person name="Zhang W."/>
            <person name="Zhang G."/>
            <person name="Tian X."/>
            <person name="Zhang S."/>
            <person name="Zhang C."/>
        </authorList>
    </citation>
    <scope>NUCLEOTIDE SEQUENCE [LARGE SCALE GENOMIC DNA]</scope>
    <source>
        <strain evidence="2 3">SCSIO 03032</strain>
    </source>
</reference>
<feature type="compositionally biased region" description="Basic and acidic residues" evidence="1">
    <location>
        <begin position="77"/>
        <end position="94"/>
    </location>
</feature>
<evidence type="ECO:0000313" key="3">
    <source>
        <dbReference type="Proteomes" id="UP000194218"/>
    </source>
</evidence>
<gene>
    <name evidence="2" type="ORF">CAG99_16205</name>
</gene>
<feature type="region of interest" description="Disordered" evidence="1">
    <location>
        <begin position="43"/>
        <end position="104"/>
    </location>
</feature>
<organism evidence="2 3">
    <name type="scientific">Streptomyces marincola</name>
    <dbReference type="NCBI Taxonomy" id="2878388"/>
    <lineage>
        <taxon>Bacteria</taxon>
        <taxon>Bacillati</taxon>
        <taxon>Actinomycetota</taxon>
        <taxon>Actinomycetes</taxon>
        <taxon>Kitasatosporales</taxon>
        <taxon>Streptomycetaceae</taxon>
        <taxon>Streptomyces</taxon>
    </lineage>
</organism>
<sequence>MELPSSLSMTSNGTIPLRHLLVAAPLSDVMETAIVPPALKPGMTLFRPHEQEDERLSAGRGDGRLPSPSDAVVQLRTPHDRPKGQIQDSHDHLPRQAVYPSLLE</sequence>
<name>A0A1W7CZG1_9ACTN</name>
<evidence type="ECO:0000256" key="1">
    <source>
        <dbReference type="SAM" id="MobiDB-lite"/>
    </source>
</evidence>
<evidence type="ECO:0000313" key="2">
    <source>
        <dbReference type="EMBL" id="ARQ70184.1"/>
    </source>
</evidence>
<feature type="compositionally biased region" description="Basic and acidic residues" evidence="1">
    <location>
        <begin position="47"/>
        <end position="63"/>
    </location>
</feature>
<keyword evidence="3" id="KW-1185">Reference proteome</keyword>
<dbReference type="Proteomes" id="UP000194218">
    <property type="component" value="Chromosome"/>
</dbReference>
<protein>
    <submittedName>
        <fullName evidence="2">Uncharacterized protein</fullName>
    </submittedName>
</protein>
<proteinExistence type="predicted"/>